<evidence type="ECO:0000313" key="5">
    <source>
        <dbReference type="EMBL" id="KAA5805394.1"/>
    </source>
</evidence>
<keyword evidence="2" id="KW-0560">Oxidoreductase</keyword>
<proteinExistence type="inferred from homology"/>
<dbReference type="InterPro" id="IPR057326">
    <property type="entry name" value="KR_dom"/>
</dbReference>
<dbReference type="PRINTS" id="PR00080">
    <property type="entry name" value="SDRFAMILY"/>
</dbReference>
<dbReference type="Pfam" id="PF00106">
    <property type="entry name" value="adh_short"/>
    <property type="match status" value="1"/>
</dbReference>
<dbReference type="RefSeq" id="WP_150022426.1">
    <property type="nucleotide sequence ID" value="NZ_VWOJ01000001.1"/>
</dbReference>
<dbReference type="SMART" id="SM00822">
    <property type="entry name" value="PKS_KR"/>
    <property type="match status" value="1"/>
</dbReference>
<evidence type="ECO:0000256" key="2">
    <source>
        <dbReference type="ARBA" id="ARBA00023002"/>
    </source>
</evidence>
<dbReference type="InterPro" id="IPR020904">
    <property type="entry name" value="Sc_DH/Rdtase_CS"/>
</dbReference>
<dbReference type="SUPFAM" id="SSF51735">
    <property type="entry name" value="NAD(P)-binding Rossmann-fold domains"/>
    <property type="match status" value="1"/>
</dbReference>
<keyword evidence="6" id="KW-1185">Reference proteome</keyword>
<sequence>MGAPSQPGRVTLVTGAGKGLGRAFALACMARGDAVVVNNRRREGAEDSAEQTAAEIRAAGGRAAAELSDITDPGAGEAMVQAALSAFGRLDAVIFNAGVNGAAGRFMDLPADEFATVMAVNLTAQIALARAALPHLRESPAGRMVFVSSSAGLYGIYGRAPYSASKAALNGFALALAQEERRGPVRVNVLAPYAATRMTGDAISGEMAARFTPEAAAPACAFLASAACERGGEIWVTGGGFARRAAMMEGGGSALPATVAEADLARAGAMDGAREASGAPAAFMDFVKCAQEAQS</sequence>
<reference evidence="5 6" key="1">
    <citation type="submission" date="2019-09" db="EMBL/GenBank/DDBJ databases">
        <authorList>
            <person name="Kevbrin V."/>
            <person name="Grouzdev D.S."/>
        </authorList>
    </citation>
    <scope>NUCLEOTIDE SEQUENCE [LARGE SCALE GENOMIC DNA]</scope>
    <source>
        <strain evidence="5 6">G-192</strain>
    </source>
</reference>
<dbReference type="InterPro" id="IPR051687">
    <property type="entry name" value="Peroxisomal_Beta-Oxidation"/>
</dbReference>
<accession>A0A5M6ZP93</accession>
<comment type="similarity">
    <text evidence="1 3">Belongs to the short-chain dehydrogenases/reductases (SDR) family.</text>
</comment>
<gene>
    <name evidence="5" type="ORF">F1654_05295</name>
</gene>
<organism evidence="5 6">
    <name type="scientific">Alkalicaulis satelles</name>
    <dbReference type="NCBI Taxonomy" id="2609175"/>
    <lineage>
        <taxon>Bacteria</taxon>
        <taxon>Pseudomonadati</taxon>
        <taxon>Pseudomonadota</taxon>
        <taxon>Alphaproteobacteria</taxon>
        <taxon>Maricaulales</taxon>
        <taxon>Maricaulaceae</taxon>
        <taxon>Alkalicaulis</taxon>
    </lineage>
</organism>
<dbReference type="Gene3D" id="3.40.50.720">
    <property type="entry name" value="NAD(P)-binding Rossmann-like Domain"/>
    <property type="match status" value="1"/>
</dbReference>
<dbReference type="PROSITE" id="PS00061">
    <property type="entry name" value="ADH_SHORT"/>
    <property type="match status" value="1"/>
</dbReference>
<name>A0A5M6ZP93_9PROT</name>
<evidence type="ECO:0000313" key="6">
    <source>
        <dbReference type="Proteomes" id="UP000325122"/>
    </source>
</evidence>
<dbReference type="InterPro" id="IPR002347">
    <property type="entry name" value="SDR_fam"/>
</dbReference>
<dbReference type="Proteomes" id="UP000325122">
    <property type="component" value="Unassembled WGS sequence"/>
</dbReference>
<dbReference type="EMBL" id="VWOJ01000001">
    <property type="protein sequence ID" value="KAA5805394.1"/>
    <property type="molecule type" value="Genomic_DNA"/>
</dbReference>
<evidence type="ECO:0000259" key="4">
    <source>
        <dbReference type="SMART" id="SM00822"/>
    </source>
</evidence>
<dbReference type="PRINTS" id="PR00081">
    <property type="entry name" value="GDHRDH"/>
</dbReference>
<dbReference type="PANTHER" id="PTHR45024">
    <property type="entry name" value="DEHYDROGENASES, SHORT CHAIN"/>
    <property type="match status" value="1"/>
</dbReference>
<dbReference type="GO" id="GO:0016491">
    <property type="term" value="F:oxidoreductase activity"/>
    <property type="evidence" value="ECO:0007669"/>
    <property type="project" value="UniProtKB-KW"/>
</dbReference>
<dbReference type="InterPro" id="IPR036291">
    <property type="entry name" value="NAD(P)-bd_dom_sf"/>
</dbReference>
<evidence type="ECO:0000256" key="3">
    <source>
        <dbReference type="RuleBase" id="RU000363"/>
    </source>
</evidence>
<dbReference type="PANTHER" id="PTHR45024:SF2">
    <property type="entry name" value="SCP2 DOMAIN-CONTAINING PROTEIN"/>
    <property type="match status" value="1"/>
</dbReference>
<dbReference type="AlphaFoldDB" id="A0A5M6ZP93"/>
<comment type="caution">
    <text evidence="5">The sequence shown here is derived from an EMBL/GenBank/DDBJ whole genome shotgun (WGS) entry which is preliminary data.</text>
</comment>
<protein>
    <submittedName>
        <fullName evidence="5">SDR family NAD(P)-dependent oxidoreductase</fullName>
    </submittedName>
</protein>
<evidence type="ECO:0000256" key="1">
    <source>
        <dbReference type="ARBA" id="ARBA00006484"/>
    </source>
</evidence>
<feature type="domain" description="Ketoreductase" evidence="4">
    <location>
        <begin position="9"/>
        <end position="201"/>
    </location>
</feature>